<sequence>MQHLLPDQSTVQSTNQTNKLLKILVIDDHESVLNGTIYILRKNYPSAEFITATDVQTTVDQVTNRQPDLIVMDLSIPERQGMTARTDNGIQLLKTLMKQHPHLNIVVQSAHSKTLVRIRLNIDSHQGGFTIANKSVSIQEMLTRVDWALQGLTHTKDIKGINSGMEVKPEWLKVLYLAFERGLQDKAIAQEMCVSERMVRHYWNKLQDALNIYPEVGKNIRIQTEKQAREEGLID</sequence>
<dbReference type="InterPro" id="IPR058245">
    <property type="entry name" value="NreC/VraR/RcsB-like_REC"/>
</dbReference>
<dbReference type="SUPFAM" id="SSF52172">
    <property type="entry name" value="CheY-like"/>
    <property type="match status" value="1"/>
</dbReference>
<keyword evidence="1" id="KW-0238">DNA-binding</keyword>
<dbReference type="InterPro" id="IPR039420">
    <property type="entry name" value="WalR-like"/>
</dbReference>
<dbReference type="CDD" id="cd17535">
    <property type="entry name" value="REC_NarL-like"/>
    <property type="match status" value="1"/>
</dbReference>
<accession>A0A9Q5QYT0</accession>
<comment type="caution">
    <text evidence="4">The sequence shown here is derived from an EMBL/GenBank/DDBJ whole genome shotgun (WGS) entry which is preliminary data.</text>
</comment>
<dbReference type="InterPro" id="IPR011006">
    <property type="entry name" value="CheY-like_superfamily"/>
</dbReference>
<dbReference type="Proteomes" id="UP000190056">
    <property type="component" value="Unassembled WGS sequence"/>
</dbReference>
<dbReference type="PANTHER" id="PTHR43214:SF43">
    <property type="entry name" value="TWO-COMPONENT RESPONSE REGULATOR"/>
    <property type="match status" value="1"/>
</dbReference>
<dbReference type="PANTHER" id="PTHR43214">
    <property type="entry name" value="TWO-COMPONENT RESPONSE REGULATOR"/>
    <property type="match status" value="1"/>
</dbReference>
<reference evidence="4 5" key="1">
    <citation type="submission" date="2017-01" db="EMBL/GenBank/DDBJ databases">
        <authorList>
            <person name="Abreu V.A."/>
            <person name="Popin R.V."/>
            <person name="Rigonato J."/>
            <person name="Andreote A.P."/>
            <person name="Schaker P.C."/>
            <person name="Hoff-Risseti C."/>
            <person name="Alvarenga D.O."/>
            <person name="Varani A.M."/>
            <person name="Fiore M.F."/>
        </authorList>
    </citation>
    <scope>NUCLEOTIDE SEQUENCE [LARGE SCALE GENOMIC DNA]</scope>
    <source>
        <strain evidence="4 5">CENA302</strain>
    </source>
</reference>
<dbReference type="PROSITE" id="PS50110">
    <property type="entry name" value="RESPONSE_REGULATORY"/>
    <property type="match status" value="1"/>
</dbReference>
<dbReference type="EMBL" id="MTPU01000018">
    <property type="protein sequence ID" value="OPH10624.1"/>
    <property type="molecule type" value="Genomic_DNA"/>
</dbReference>
<dbReference type="Gene3D" id="3.40.50.2300">
    <property type="match status" value="1"/>
</dbReference>
<proteinExistence type="predicted"/>
<dbReference type="RefSeq" id="WP_071250818.1">
    <property type="nucleotide sequence ID" value="NZ_MTPU01000018.1"/>
</dbReference>
<dbReference type="GO" id="GO:0003677">
    <property type="term" value="F:DNA binding"/>
    <property type="evidence" value="ECO:0007669"/>
    <property type="project" value="UniProtKB-KW"/>
</dbReference>
<dbReference type="InterPro" id="IPR001789">
    <property type="entry name" value="Sig_transdc_resp-reg_receiver"/>
</dbReference>
<feature type="domain" description="Response regulatory" evidence="3">
    <location>
        <begin position="22"/>
        <end position="149"/>
    </location>
</feature>
<dbReference type="AlphaFoldDB" id="A0A9Q5QYT0"/>
<organism evidence="4 5">
    <name type="scientific">Cylindrospermopsis raciborskii CENA302</name>
    <dbReference type="NCBI Taxonomy" id="1170768"/>
    <lineage>
        <taxon>Bacteria</taxon>
        <taxon>Bacillati</taxon>
        <taxon>Cyanobacteriota</taxon>
        <taxon>Cyanophyceae</taxon>
        <taxon>Nostocales</taxon>
        <taxon>Aphanizomenonaceae</taxon>
        <taxon>Cylindrospermopsis</taxon>
    </lineage>
</organism>
<dbReference type="GO" id="GO:0000160">
    <property type="term" value="P:phosphorelay signal transduction system"/>
    <property type="evidence" value="ECO:0007669"/>
    <property type="project" value="InterPro"/>
</dbReference>
<evidence type="ECO:0000313" key="5">
    <source>
        <dbReference type="Proteomes" id="UP000190056"/>
    </source>
</evidence>
<dbReference type="Pfam" id="PF00072">
    <property type="entry name" value="Response_reg"/>
    <property type="match status" value="1"/>
</dbReference>
<evidence type="ECO:0000256" key="1">
    <source>
        <dbReference type="ARBA" id="ARBA00023125"/>
    </source>
</evidence>
<protein>
    <submittedName>
        <fullName evidence="4">Response regulator</fullName>
    </submittedName>
</protein>
<dbReference type="SMART" id="SM00448">
    <property type="entry name" value="REC"/>
    <property type="match status" value="1"/>
</dbReference>
<feature type="modified residue" description="4-aspartylphosphate" evidence="2">
    <location>
        <position position="73"/>
    </location>
</feature>
<evidence type="ECO:0000256" key="2">
    <source>
        <dbReference type="PROSITE-ProRule" id="PRU00169"/>
    </source>
</evidence>
<evidence type="ECO:0000313" key="4">
    <source>
        <dbReference type="EMBL" id="OPH10624.1"/>
    </source>
</evidence>
<keyword evidence="2" id="KW-0597">Phosphoprotein</keyword>
<evidence type="ECO:0000259" key="3">
    <source>
        <dbReference type="PROSITE" id="PS50110"/>
    </source>
</evidence>
<name>A0A9Q5QYT0_9CYAN</name>
<gene>
    <name evidence="4" type="ORF">CENA302_04500</name>
</gene>